<evidence type="ECO:0000256" key="2">
    <source>
        <dbReference type="SAM" id="MobiDB-lite"/>
    </source>
</evidence>
<dbReference type="AlphaFoldDB" id="A0A5J4WJ52"/>
<dbReference type="Gene3D" id="3.40.140.10">
    <property type="entry name" value="Cytidine Deaminase, domain 2"/>
    <property type="match status" value="1"/>
</dbReference>
<dbReference type="OrthoDB" id="1378at2759"/>
<reference evidence="3 4" key="1">
    <citation type="submission" date="2019-03" db="EMBL/GenBank/DDBJ databases">
        <title>Single cell metagenomics reveals metabolic interactions within the superorganism composed of flagellate Streblomastix strix and complex community of Bacteroidetes bacteria on its surface.</title>
        <authorList>
            <person name="Treitli S.C."/>
            <person name="Kolisko M."/>
            <person name="Husnik F."/>
            <person name="Keeling P."/>
            <person name="Hampl V."/>
        </authorList>
    </citation>
    <scope>NUCLEOTIDE SEQUENCE [LARGE SCALE GENOMIC DNA]</scope>
    <source>
        <strain evidence="3">ST1C</strain>
    </source>
</reference>
<comment type="similarity">
    <text evidence="1">Belongs to the peptidase M67A family. CSN6 subfamily.</text>
</comment>
<feature type="region of interest" description="Disordered" evidence="2">
    <location>
        <begin position="366"/>
        <end position="392"/>
    </location>
</feature>
<sequence length="392" mass="44580">MEAAIHPLVLLGLSDHATRARLSDDSSSRQALVGCILGQQIGLKATMTSTFEVSIVDGAINSELLKDRVAQLKEIYPELTIIGCYAICEDLHQAEIQILHTISELVGQKLLFLVYNPNSIDDEHLIKLFEPKDGLIFALQFQVDSSETERIVISELNQAEAANETTPMSKFQTQIQHMNKMLDLLTERVLAVHIYLKGVCFGLKNSSIDGNLQRSQSLMVKDVEKREKLMIKDSENSQQQDFIIEQEQPIQPKRTINHQLLRMLDKVVMKIPLLQDNELFKQQLSSSTSSSKTVNNTAFSQLIAKQYGLQSYLFEANDANVSVEMVRIITMLQTMDLIRKKFASFDREISRIREIAPDEAARGVKTLGSDFGNDSKHDQQWMQRRRDPRKRF</sequence>
<proteinExistence type="inferred from homology"/>
<name>A0A5J4WJ52_9EUKA</name>
<evidence type="ECO:0008006" key="5">
    <source>
        <dbReference type="Google" id="ProtNLM"/>
    </source>
</evidence>
<organism evidence="3 4">
    <name type="scientific">Streblomastix strix</name>
    <dbReference type="NCBI Taxonomy" id="222440"/>
    <lineage>
        <taxon>Eukaryota</taxon>
        <taxon>Metamonada</taxon>
        <taxon>Preaxostyla</taxon>
        <taxon>Oxymonadida</taxon>
        <taxon>Streblomastigidae</taxon>
        <taxon>Streblomastix</taxon>
    </lineage>
</organism>
<evidence type="ECO:0000313" key="3">
    <source>
        <dbReference type="EMBL" id="KAA6394746.1"/>
    </source>
</evidence>
<dbReference type="Proteomes" id="UP000324800">
    <property type="component" value="Unassembled WGS sequence"/>
</dbReference>
<evidence type="ECO:0000256" key="1">
    <source>
        <dbReference type="ARBA" id="ARBA00010893"/>
    </source>
</evidence>
<accession>A0A5J4WJ52</accession>
<evidence type="ECO:0000313" key="4">
    <source>
        <dbReference type="Proteomes" id="UP000324800"/>
    </source>
</evidence>
<dbReference type="PANTHER" id="PTHR10540:SF8">
    <property type="entry name" value="COP9 SIGNALOSOME COMPLEX SUBUNIT 6"/>
    <property type="match status" value="1"/>
</dbReference>
<gene>
    <name evidence="3" type="ORF">EZS28_009729</name>
</gene>
<dbReference type="EMBL" id="SNRW01001860">
    <property type="protein sequence ID" value="KAA6394746.1"/>
    <property type="molecule type" value="Genomic_DNA"/>
</dbReference>
<comment type="caution">
    <text evidence="3">The sequence shown here is derived from an EMBL/GenBank/DDBJ whole genome shotgun (WGS) entry which is preliminary data.</text>
</comment>
<protein>
    <recommendedName>
        <fullName evidence="5">MPN domain-containing protein</fullName>
    </recommendedName>
</protein>
<dbReference type="GO" id="GO:0008180">
    <property type="term" value="C:COP9 signalosome"/>
    <property type="evidence" value="ECO:0007669"/>
    <property type="project" value="TreeGrafter"/>
</dbReference>
<dbReference type="PANTHER" id="PTHR10540">
    <property type="entry name" value="EUKARYOTIC TRANSLATION INITIATION FACTOR 3 SUBUNIT F-RELATED"/>
    <property type="match status" value="1"/>
</dbReference>